<protein>
    <recommendedName>
        <fullName evidence="1">Integrase zinc-binding domain-containing protein</fullName>
    </recommendedName>
</protein>
<comment type="caution">
    <text evidence="2">The sequence shown here is derived from an EMBL/GenBank/DDBJ whole genome shotgun (WGS) entry which is preliminary data.</text>
</comment>
<name>A0AAV7KLE8_9METZ</name>
<keyword evidence="3" id="KW-1185">Reference proteome</keyword>
<feature type="domain" description="Integrase zinc-binding" evidence="1">
    <location>
        <begin position="3"/>
        <end position="36"/>
    </location>
</feature>
<gene>
    <name evidence="2" type="ORF">LOD99_9837</name>
</gene>
<accession>A0AAV7KLE8</accession>
<evidence type="ECO:0000313" key="3">
    <source>
        <dbReference type="Proteomes" id="UP001165289"/>
    </source>
</evidence>
<reference evidence="2 3" key="1">
    <citation type="journal article" date="2023" name="BMC Biol.">
        <title>The compact genome of the sponge Oopsacas minuta (Hexactinellida) is lacking key metazoan core genes.</title>
        <authorList>
            <person name="Santini S."/>
            <person name="Schenkelaars Q."/>
            <person name="Jourda C."/>
            <person name="Duchesne M."/>
            <person name="Belahbib H."/>
            <person name="Rocher C."/>
            <person name="Selva M."/>
            <person name="Riesgo A."/>
            <person name="Vervoort M."/>
            <person name="Leys S.P."/>
            <person name="Kodjabachian L."/>
            <person name="Le Bivic A."/>
            <person name="Borchiellini C."/>
            <person name="Claverie J.M."/>
            <person name="Renard E."/>
        </authorList>
    </citation>
    <scope>NUCLEOTIDE SEQUENCE [LARGE SCALE GENOMIC DNA]</scope>
    <source>
        <strain evidence="2">SPO-2</strain>
    </source>
</reference>
<dbReference type="AlphaFoldDB" id="A0AAV7KLE8"/>
<organism evidence="2 3">
    <name type="scientific">Oopsacas minuta</name>
    <dbReference type="NCBI Taxonomy" id="111878"/>
    <lineage>
        <taxon>Eukaryota</taxon>
        <taxon>Metazoa</taxon>
        <taxon>Porifera</taxon>
        <taxon>Hexactinellida</taxon>
        <taxon>Hexasterophora</taxon>
        <taxon>Lyssacinosida</taxon>
        <taxon>Leucopsacidae</taxon>
        <taxon>Oopsacas</taxon>
    </lineage>
</organism>
<evidence type="ECO:0000259" key="1">
    <source>
        <dbReference type="Pfam" id="PF17921"/>
    </source>
</evidence>
<dbReference type="EMBL" id="JAKMXF010000007">
    <property type="protein sequence ID" value="KAI6661770.1"/>
    <property type="molecule type" value="Genomic_DNA"/>
</dbReference>
<dbReference type="Proteomes" id="UP001165289">
    <property type="component" value="Unassembled WGS sequence"/>
</dbReference>
<dbReference type="Pfam" id="PF17921">
    <property type="entry name" value="Integrase_H2C2"/>
    <property type="match status" value="1"/>
</dbReference>
<evidence type="ECO:0000313" key="2">
    <source>
        <dbReference type="EMBL" id="KAI6661770.1"/>
    </source>
</evidence>
<dbReference type="Gene3D" id="1.10.340.70">
    <property type="match status" value="1"/>
</dbReference>
<proteinExistence type="predicted"/>
<dbReference type="InterPro" id="IPR041588">
    <property type="entry name" value="Integrase_H2C2"/>
</dbReference>
<sequence length="66" mass="7664">MDAVLKMCHDNPVTGGRFSSNKTYQKIASRFYWKDVVKFPKIRNCNEFLLLIILKQMDNGKEITAP</sequence>